<dbReference type="OrthoDB" id="337581at2759"/>
<dbReference type="CDD" id="cd00577">
    <property type="entry name" value="PCNA"/>
    <property type="match status" value="1"/>
</dbReference>
<evidence type="ECO:0000256" key="1">
    <source>
        <dbReference type="ARBA" id="ARBA00004123"/>
    </source>
</evidence>
<accession>A0A8R2JSB4</accession>
<dbReference type="Pfam" id="PF02144">
    <property type="entry name" value="Rad1"/>
    <property type="match status" value="1"/>
</dbReference>
<reference evidence="6" key="2">
    <citation type="submission" date="2022-06" db="UniProtKB">
        <authorList>
            <consortium name="EnsemblMetazoa"/>
        </authorList>
    </citation>
    <scope>IDENTIFICATION</scope>
</reference>
<dbReference type="GeneID" id="100165627"/>
<dbReference type="Proteomes" id="UP000007819">
    <property type="component" value="Chromosome A2"/>
</dbReference>
<comment type="subcellular location">
    <subcellularLocation>
        <location evidence="1">Nucleus</location>
    </subcellularLocation>
</comment>
<evidence type="ECO:0000256" key="2">
    <source>
        <dbReference type="ARBA" id="ARBA00010991"/>
    </source>
</evidence>
<keyword evidence="4" id="KW-0234">DNA repair</keyword>
<dbReference type="PANTHER" id="PTHR10870:SF0">
    <property type="entry name" value="CELL CYCLE CHECKPOINT PROTEIN RAD1"/>
    <property type="match status" value="1"/>
</dbReference>
<evidence type="ECO:0000313" key="7">
    <source>
        <dbReference type="Proteomes" id="UP000007819"/>
    </source>
</evidence>
<dbReference type="RefSeq" id="XP_029345551.1">
    <property type="nucleotide sequence ID" value="XM_029489691.1"/>
</dbReference>
<keyword evidence="3" id="KW-0227">DNA damage</keyword>
<evidence type="ECO:0000256" key="5">
    <source>
        <dbReference type="ARBA" id="ARBA00023242"/>
    </source>
</evidence>
<dbReference type="PRINTS" id="PR01245">
    <property type="entry name" value="RAD1REC1"/>
</dbReference>
<dbReference type="InterPro" id="IPR003011">
    <property type="entry name" value="Cell_cycle_checkpoint_Rad1"/>
</dbReference>
<proteinExistence type="inferred from homology"/>
<dbReference type="Gene3D" id="3.70.10.10">
    <property type="match status" value="1"/>
</dbReference>
<comment type="similarity">
    <text evidence="2">Belongs to the rad1 family.</text>
</comment>
<name>A0A8R2JSB4_ACYPI</name>
<dbReference type="GO" id="GO:0030896">
    <property type="term" value="C:checkpoint clamp complex"/>
    <property type="evidence" value="ECO:0007669"/>
    <property type="project" value="TreeGrafter"/>
</dbReference>
<evidence type="ECO:0008006" key="8">
    <source>
        <dbReference type="Google" id="ProtNLM"/>
    </source>
</evidence>
<dbReference type="EnsemblMetazoa" id="XM_029489691.1">
    <property type="protein sequence ID" value="XP_029345551.1"/>
    <property type="gene ID" value="LOC100165627"/>
</dbReference>
<dbReference type="KEGG" id="api:100165627"/>
<dbReference type="SUPFAM" id="SSF55979">
    <property type="entry name" value="DNA clamp"/>
    <property type="match status" value="1"/>
</dbReference>
<dbReference type="InterPro" id="IPR046938">
    <property type="entry name" value="DNA_clamp_sf"/>
</dbReference>
<reference evidence="7" key="1">
    <citation type="submission" date="2010-06" db="EMBL/GenBank/DDBJ databases">
        <authorList>
            <person name="Jiang H."/>
            <person name="Abraham K."/>
            <person name="Ali S."/>
            <person name="Alsbrooks S.L."/>
            <person name="Anim B.N."/>
            <person name="Anosike U.S."/>
            <person name="Attaway T."/>
            <person name="Bandaranaike D.P."/>
            <person name="Battles P.K."/>
            <person name="Bell S.N."/>
            <person name="Bell A.V."/>
            <person name="Beltran B."/>
            <person name="Bickham C."/>
            <person name="Bustamante Y."/>
            <person name="Caleb T."/>
            <person name="Canada A."/>
            <person name="Cardenas V."/>
            <person name="Carter K."/>
            <person name="Chacko J."/>
            <person name="Chandrabose M.N."/>
            <person name="Chavez D."/>
            <person name="Chavez A."/>
            <person name="Chen L."/>
            <person name="Chu H.-S."/>
            <person name="Claassen K.J."/>
            <person name="Cockrell R."/>
            <person name="Collins M."/>
            <person name="Cooper J.A."/>
            <person name="Cree A."/>
            <person name="Curry S.M."/>
            <person name="Da Y."/>
            <person name="Dao M.D."/>
            <person name="Das B."/>
            <person name="Davila M.-L."/>
            <person name="Davy-Carroll L."/>
            <person name="Denson S."/>
            <person name="Dinh H."/>
            <person name="Ebong V.E."/>
            <person name="Edwards J.R."/>
            <person name="Egan A."/>
            <person name="El-Daye J."/>
            <person name="Escobedo L."/>
            <person name="Fernandez S."/>
            <person name="Fernando P.R."/>
            <person name="Flagg N."/>
            <person name="Forbes L.D."/>
            <person name="Fowler R.G."/>
            <person name="Fu Q."/>
            <person name="Gabisi R.A."/>
            <person name="Ganer J."/>
            <person name="Garbino Pronczuk A."/>
            <person name="Garcia R.M."/>
            <person name="Garner T."/>
            <person name="Garrett T.E."/>
            <person name="Gonzalez D.A."/>
            <person name="Hamid H."/>
            <person name="Hawkins E.S."/>
            <person name="Hirani K."/>
            <person name="Hogues M.E."/>
            <person name="Hollins B."/>
            <person name="Hsiao C.-H."/>
            <person name="Jabil R."/>
            <person name="James M.L."/>
            <person name="Jhangiani S.N."/>
            <person name="Johnson B."/>
            <person name="Johnson Q."/>
            <person name="Joshi V."/>
            <person name="Kalu J.B."/>
            <person name="Kam C."/>
            <person name="Kashfia A."/>
            <person name="Keebler J."/>
            <person name="Kisamo H."/>
            <person name="Kovar C.L."/>
            <person name="Lago L.A."/>
            <person name="Lai C.-Y."/>
            <person name="Laidlaw J."/>
            <person name="Lara F."/>
            <person name="Le T.-K."/>
            <person name="Lee S.L."/>
            <person name="Legall F.H."/>
            <person name="Lemon S.J."/>
            <person name="Lewis L.R."/>
            <person name="Li B."/>
            <person name="Liu Y."/>
            <person name="Liu Y.-S."/>
            <person name="Lopez J."/>
            <person name="Lozado R.J."/>
            <person name="Lu J."/>
            <person name="Madu R.C."/>
            <person name="Maheshwari M."/>
            <person name="Maheshwari R."/>
            <person name="Malloy K."/>
            <person name="Martinez E."/>
            <person name="Mathew T."/>
            <person name="Mercado I.C."/>
            <person name="Mercado C."/>
            <person name="Meyer B."/>
            <person name="Montgomery K."/>
            <person name="Morgan M.B."/>
            <person name="Munidasa M."/>
            <person name="Nazareth L.V."/>
            <person name="Nelson J."/>
            <person name="Ng B.M."/>
            <person name="Nguyen N.B."/>
            <person name="Nguyen P.Q."/>
            <person name="Nguyen T."/>
            <person name="Obregon M."/>
            <person name="Okwuonu G.O."/>
            <person name="Onwere C.G."/>
            <person name="Orozco G."/>
            <person name="Parra A."/>
            <person name="Patel S."/>
            <person name="Patil S."/>
            <person name="Perez A."/>
            <person name="Perez Y."/>
            <person name="Pham C."/>
            <person name="Primus E.L."/>
            <person name="Pu L.-L."/>
            <person name="Puazo M."/>
            <person name="Qin X."/>
            <person name="Quiroz J.B."/>
            <person name="Reese J."/>
            <person name="Richards S."/>
            <person name="Rives C.M."/>
            <person name="Robberts R."/>
            <person name="Ruiz S.J."/>
            <person name="Ruiz M.J."/>
            <person name="Santibanez J."/>
            <person name="Schneider B.W."/>
            <person name="Sisson I."/>
            <person name="Smith M."/>
            <person name="Sodergren E."/>
            <person name="Song X.-Z."/>
            <person name="Song B.B."/>
            <person name="Summersgill H."/>
            <person name="Thelus R."/>
            <person name="Thornton R.D."/>
            <person name="Trejos Z.Y."/>
            <person name="Usmani K."/>
            <person name="Vattathil S."/>
            <person name="Villasana D."/>
            <person name="Walker D.L."/>
            <person name="Wang S."/>
            <person name="Wang K."/>
            <person name="White C.S."/>
            <person name="Williams A.C."/>
            <person name="Williamson J."/>
            <person name="Wilson K."/>
            <person name="Woghiren I.O."/>
            <person name="Woodworth J.R."/>
            <person name="Worley K.C."/>
            <person name="Wright R.A."/>
            <person name="Wu W."/>
            <person name="Young L."/>
            <person name="Zhang L."/>
            <person name="Zhang J."/>
            <person name="Zhu Y."/>
            <person name="Muzny D.M."/>
            <person name="Weinstock G."/>
            <person name="Gibbs R.A."/>
        </authorList>
    </citation>
    <scope>NUCLEOTIDE SEQUENCE [LARGE SCALE GENOMIC DNA]</scope>
    <source>
        <strain evidence="7">LSR1</strain>
    </source>
</reference>
<sequence>MHMTNDHNNNLSFDLSPPKLAKVLSNNYELRSILNRCYNRRLTSNLIFDAGKLVSQQLVYELFYLVINMEVDGNDSFEEKYLLVAKADNVKHISSLLKAVNFKDVGVCFATEHGLKIVVEDSKCVQANTFIGSEIFQEYHLNDDTVAFRVDLNTLIECLTIFDGCSTNPSSTTALKLTYKEYGSPVKLLLEEGGIITDCSLRTMEVFDILDFSIPAESTTSKIILRSSDFKDILSDIDSTSDYVEFTFSEEPQFFKILTSGVAGKCSVEIPSKSEIMEQFLCNTSITVKYKYKQIKPFLKCMNISQKTLIRTNEEGLLCCQFMVQVDSHTCYLEYFCTPIVDED</sequence>
<dbReference type="PANTHER" id="PTHR10870">
    <property type="entry name" value="CELL CYCLE CHECKPOINT PROTEIN RAD1"/>
    <property type="match status" value="1"/>
</dbReference>
<keyword evidence="7" id="KW-1185">Reference proteome</keyword>
<dbReference type="GO" id="GO:0000077">
    <property type="term" value="P:DNA damage checkpoint signaling"/>
    <property type="evidence" value="ECO:0007669"/>
    <property type="project" value="InterPro"/>
</dbReference>
<dbReference type="GO" id="GO:0006281">
    <property type="term" value="P:DNA repair"/>
    <property type="evidence" value="ECO:0007669"/>
    <property type="project" value="UniProtKB-KW"/>
</dbReference>
<keyword evidence="5" id="KW-0539">Nucleus</keyword>
<dbReference type="PRINTS" id="PR01246">
    <property type="entry name" value="RAD1REPAIR"/>
</dbReference>
<evidence type="ECO:0000256" key="3">
    <source>
        <dbReference type="ARBA" id="ARBA00022763"/>
    </source>
</evidence>
<protein>
    <recommendedName>
        <fullName evidence="8">Cell cycle checkpoint protein RAD1</fullName>
    </recommendedName>
</protein>
<evidence type="ECO:0000313" key="6">
    <source>
        <dbReference type="EnsemblMetazoa" id="XP_029345551.1"/>
    </source>
</evidence>
<organism evidence="6 7">
    <name type="scientific">Acyrthosiphon pisum</name>
    <name type="common">Pea aphid</name>
    <dbReference type="NCBI Taxonomy" id="7029"/>
    <lineage>
        <taxon>Eukaryota</taxon>
        <taxon>Metazoa</taxon>
        <taxon>Ecdysozoa</taxon>
        <taxon>Arthropoda</taxon>
        <taxon>Hexapoda</taxon>
        <taxon>Insecta</taxon>
        <taxon>Pterygota</taxon>
        <taxon>Neoptera</taxon>
        <taxon>Paraneoptera</taxon>
        <taxon>Hemiptera</taxon>
        <taxon>Sternorrhyncha</taxon>
        <taxon>Aphidomorpha</taxon>
        <taxon>Aphidoidea</taxon>
        <taxon>Aphididae</taxon>
        <taxon>Macrosiphini</taxon>
        <taxon>Acyrthosiphon</taxon>
    </lineage>
</organism>
<dbReference type="InterPro" id="IPR003021">
    <property type="entry name" value="Rad1_Rec1_Rad17"/>
</dbReference>
<dbReference type="AlphaFoldDB" id="A0A8R2JSB4"/>
<evidence type="ECO:0000256" key="4">
    <source>
        <dbReference type="ARBA" id="ARBA00023204"/>
    </source>
</evidence>